<proteinExistence type="predicted"/>
<dbReference type="Proteomes" id="UP000243217">
    <property type="component" value="Unassembled WGS sequence"/>
</dbReference>
<keyword evidence="2" id="KW-1185">Reference proteome</keyword>
<evidence type="ECO:0000313" key="1">
    <source>
        <dbReference type="EMBL" id="OQR86012.1"/>
    </source>
</evidence>
<reference evidence="1 2" key="1">
    <citation type="journal article" date="2014" name="Genome Biol. Evol.">
        <title>The secreted proteins of Achlya hypogyna and Thraustotheca clavata identify the ancestral oomycete secretome and reveal gene acquisitions by horizontal gene transfer.</title>
        <authorList>
            <person name="Misner I."/>
            <person name="Blouin N."/>
            <person name="Leonard G."/>
            <person name="Richards T.A."/>
            <person name="Lane C.E."/>
        </authorList>
    </citation>
    <scope>NUCLEOTIDE SEQUENCE [LARGE SCALE GENOMIC DNA]</scope>
    <source>
        <strain evidence="1 2">ATCC 34112</strain>
    </source>
</reference>
<organism evidence="1 2">
    <name type="scientific">Thraustotheca clavata</name>
    <dbReference type="NCBI Taxonomy" id="74557"/>
    <lineage>
        <taxon>Eukaryota</taxon>
        <taxon>Sar</taxon>
        <taxon>Stramenopiles</taxon>
        <taxon>Oomycota</taxon>
        <taxon>Saprolegniomycetes</taxon>
        <taxon>Saprolegniales</taxon>
        <taxon>Achlyaceae</taxon>
        <taxon>Thraustotheca</taxon>
    </lineage>
</organism>
<dbReference type="AlphaFoldDB" id="A0A1V9YJX2"/>
<comment type="caution">
    <text evidence="1">The sequence shown here is derived from an EMBL/GenBank/DDBJ whole genome shotgun (WGS) entry which is preliminary data.</text>
</comment>
<name>A0A1V9YJX2_9STRA</name>
<evidence type="ECO:0000313" key="2">
    <source>
        <dbReference type="Proteomes" id="UP000243217"/>
    </source>
</evidence>
<accession>A0A1V9YJX2</accession>
<sequence length="183" mass="20854">MTMLRCGPTQHYLIHPDLTRNTRPIQIHSIQSITNCQSPTIREAFTKAVVLQSNMLSLQMVPLQSYELSEHNTSNPTPVGHLASPNCVKIAGRPEDWKFLEQPDAKQYIDSAESIHDLFTGERLDLWTQLMLKLLGRKQSEWNQPHGKTAITIPKYQKELPKIQLYGTNIMVPTEDEVIHGSK</sequence>
<gene>
    <name evidence="1" type="ORF">THRCLA_10588</name>
</gene>
<protein>
    <submittedName>
        <fullName evidence="1">Uncharacterized protein</fullName>
    </submittedName>
</protein>
<dbReference type="EMBL" id="JNBS01003579">
    <property type="protein sequence ID" value="OQR86012.1"/>
    <property type="molecule type" value="Genomic_DNA"/>
</dbReference>